<sequence>MSHFSVAVFTDGRKTIEELLEPYNENLVVPTYIRQTKLDAIKEVREEIAEYAINGPYAQWLSNKDEYEKGCKNESHLRYLREEFPKKLYWTDEDCYRDAIKYCEEDELDANGNILSTYNPRSKWDWYSIGGRWAGMLPAVTGT</sequence>
<dbReference type="RefSeq" id="WP_207650969.1">
    <property type="nucleotide sequence ID" value="NZ_FQVI01000075.1"/>
</dbReference>
<keyword evidence="2" id="KW-1185">Reference proteome</keyword>
<accession>A0A1M5DF88</accession>
<proteinExistence type="predicted"/>
<name>A0A1M5DF88_9CLOT</name>
<evidence type="ECO:0000313" key="2">
    <source>
        <dbReference type="Proteomes" id="UP000184245"/>
    </source>
</evidence>
<reference evidence="1 2" key="1">
    <citation type="submission" date="2016-11" db="EMBL/GenBank/DDBJ databases">
        <authorList>
            <person name="Jaros S."/>
            <person name="Januszkiewicz K."/>
            <person name="Wedrychowicz H."/>
        </authorList>
    </citation>
    <scope>NUCLEOTIDE SEQUENCE [LARGE SCALE GENOMIC DNA]</scope>
    <source>
        <strain evidence="1 2">DSM 17459</strain>
    </source>
</reference>
<dbReference type="Proteomes" id="UP000184245">
    <property type="component" value="Unassembled WGS sequence"/>
</dbReference>
<dbReference type="AlphaFoldDB" id="A0A1M5DF88"/>
<gene>
    <name evidence="1" type="ORF">SAMN02745158_04516</name>
</gene>
<evidence type="ECO:0000313" key="1">
    <source>
        <dbReference type="EMBL" id="SHF65610.1"/>
    </source>
</evidence>
<dbReference type="EMBL" id="FQVI01000075">
    <property type="protein sequence ID" value="SHF65610.1"/>
    <property type="molecule type" value="Genomic_DNA"/>
</dbReference>
<protein>
    <submittedName>
        <fullName evidence="1">Uncharacterized protein</fullName>
    </submittedName>
</protein>
<organism evidence="1 2">
    <name type="scientific">Lactonifactor longoviformis DSM 17459</name>
    <dbReference type="NCBI Taxonomy" id="1122155"/>
    <lineage>
        <taxon>Bacteria</taxon>
        <taxon>Bacillati</taxon>
        <taxon>Bacillota</taxon>
        <taxon>Clostridia</taxon>
        <taxon>Eubacteriales</taxon>
        <taxon>Clostridiaceae</taxon>
        <taxon>Lactonifactor</taxon>
    </lineage>
</organism>
<feature type="non-terminal residue" evidence="1">
    <location>
        <position position="143"/>
    </location>
</feature>